<evidence type="ECO:0000256" key="1">
    <source>
        <dbReference type="SAM" id="MobiDB-lite"/>
    </source>
</evidence>
<keyword evidence="2" id="KW-0812">Transmembrane</keyword>
<evidence type="ECO:0000256" key="2">
    <source>
        <dbReference type="SAM" id="Phobius"/>
    </source>
</evidence>
<dbReference type="AlphaFoldDB" id="A0A3B0ZTT5"/>
<proteinExistence type="predicted"/>
<sequence>MTNNNEDISASLDGGGSAQSDDSASQEPMATVTIGDSRITLLGTAHVSQSSADKVRELLATGEYDAVAVELCPSRYNAIVDPDALAKMDLFQVIREGKASMVAASLALGAFQQRAAEQMGIQPGAEMRVAIEDAKQAKLPVLLIDREVGITLKRIYRNVPWWQRFNLIAGLLGSVVTKEKVSEEEIERLKEGDILESTFAQFAEEEKELFKPLIDERDRYMVARLRQEIEKHPHGNVLAVVGAGHLAGMRRYFEQVTEKPAAEEIAELEHVPPSGRWGKRIPWLIVLLVLTGFAVGFSRSPELGWQLVLDWVLINGGLSALGAFIAGGHPLTVLGAFVAAPLTSLNPTVGAGMVTAAIEVYFRKPRVSDFGRLRSDTTTLKGWWRNRVTRVLLVFLFSTLGSAIGTYVAGFRIFERLSG</sequence>
<dbReference type="PANTHER" id="PTHR21530">
    <property type="entry name" value="PHEROMONE SHUTDOWN PROTEIN"/>
    <property type="match status" value="1"/>
</dbReference>
<keyword evidence="2" id="KW-1133">Transmembrane helix</keyword>
<reference evidence="3" key="1">
    <citation type="submission" date="2018-06" db="EMBL/GenBank/DDBJ databases">
        <authorList>
            <person name="Zhirakovskaya E."/>
        </authorList>
    </citation>
    <scope>NUCLEOTIDE SEQUENCE</scope>
</reference>
<feature type="transmembrane region" description="Helical" evidence="2">
    <location>
        <begin position="391"/>
        <end position="414"/>
    </location>
</feature>
<dbReference type="InterPro" id="IPR005230">
    <property type="entry name" value="TraB_bac"/>
</dbReference>
<dbReference type="EMBL" id="UOFU01000065">
    <property type="protein sequence ID" value="VAW95131.1"/>
    <property type="molecule type" value="Genomic_DNA"/>
</dbReference>
<feature type="transmembrane region" description="Helical" evidence="2">
    <location>
        <begin position="281"/>
        <end position="298"/>
    </location>
</feature>
<feature type="transmembrane region" description="Helical" evidence="2">
    <location>
        <begin position="307"/>
        <end position="327"/>
    </location>
</feature>
<dbReference type="InterPro" id="IPR002816">
    <property type="entry name" value="TraB/PrgY/GumN_fam"/>
</dbReference>
<protein>
    <submittedName>
        <fullName evidence="3">Pheromone shutdown protein</fullName>
    </submittedName>
</protein>
<accession>A0A3B0ZTT5</accession>
<evidence type="ECO:0000313" key="3">
    <source>
        <dbReference type="EMBL" id="VAW95131.1"/>
    </source>
</evidence>
<name>A0A3B0ZTT5_9ZZZZ</name>
<feature type="transmembrane region" description="Helical" evidence="2">
    <location>
        <begin position="333"/>
        <end position="362"/>
    </location>
</feature>
<feature type="region of interest" description="Disordered" evidence="1">
    <location>
        <begin position="1"/>
        <end position="29"/>
    </location>
</feature>
<gene>
    <name evidence="3" type="ORF">MNBD_GAMMA20-165</name>
</gene>
<dbReference type="CDD" id="cd14726">
    <property type="entry name" value="TraB_PrgY-like"/>
    <property type="match status" value="1"/>
</dbReference>
<organism evidence="3">
    <name type="scientific">hydrothermal vent metagenome</name>
    <dbReference type="NCBI Taxonomy" id="652676"/>
    <lineage>
        <taxon>unclassified sequences</taxon>
        <taxon>metagenomes</taxon>
        <taxon>ecological metagenomes</taxon>
    </lineage>
</organism>
<dbReference type="Pfam" id="PF01963">
    <property type="entry name" value="TraB_PrgY_gumN"/>
    <property type="match status" value="1"/>
</dbReference>
<dbReference type="PANTHER" id="PTHR21530:SF7">
    <property type="entry name" value="TRAB DOMAIN-CONTAINING PROTEIN"/>
    <property type="match status" value="1"/>
</dbReference>
<dbReference type="NCBIfam" id="TIGR00261">
    <property type="entry name" value="traB"/>
    <property type="match status" value="1"/>
</dbReference>
<dbReference type="InterPro" id="IPR046345">
    <property type="entry name" value="TraB_PrgY-like"/>
</dbReference>
<keyword evidence="2" id="KW-0472">Membrane</keyword>